<feature type="compositionally biased region" description="Low complexity" evidence="1">
    <location>
        <begin position="93"/>
        <end position="103"/>
    </location>
</feature>
<reference evidence="2" key="1">
    <citation type="submission" date="2023-03" db="EMBL/GenBank/DDBJ databases">
        <title>Massive genome expansion in bonnet fungi (Mycena s.s.) driven by repeated elements and novel gene families across ecological guilds.</title>
        <authorList>
            <consortium name="Lawrence Berkeley National Laboratory"/>
            <person name="Harder C.B."/>
            <person name="Miyauchi S."/>
            <person name="Viragh M."/>
            <person name="Kuo A."/>
            <person name="Thoen E."/>
            <person name="Andreopoulos B."/>
            <person name="Lu D."/>
            <person name="Skrede I."/>
            <person name="Drula E."/>
            <person name="Henrissat B."/>
            <person name="Morin E."/>
            <person name="Kohler A."/>
            <person name="Barry K."/>
            <person name="LaButti K."/>
            <person name="Morin E."/>
            <person name="Salamov A."/>
            <person name="Lipzen A."/>
            <person name="Mereny Z."/>
            <person name="Hegedus B."/>
            <person name="Baldrian P."/>
            <person name="Stursova M."/>
            <person name="Weitz H."/>
            <person name="Taylor A."/>
            <person name="Grigoriev I.V."/>
            <person name="Nagy L.G."/>
            <person name="Martin F."/>
            <person name="Kauserud H."/>
        </authorList>
    </citation>
    <scope>NUCLEOTIDE SEQUENCE</scope>
    <source>
        <strain evidence="2">CBHHK182m</strain>
    </source>
</reference>
<evidence type="ECO:0000313" key="3">
    <source>
        <dbReference type="Proteomes" id="UP001215598"/>
    </source>
</evidence>
<comment type="caution">
    <text evidence="2">The sequence shown here is derived from an EMBL/GenBank/DDBJ whole genome shotgun (WGS) entry which is preliminary data.</text>
</comment>
<name>A0AAD7I0K2_9AGAR</name>
<dbReference type="AlphaFoldDB" id="A0AAD7I0K2"/>
<evidence type="ECO:0000313" key="2">
    <source>
        <dbReference type="EMBL" id="KAJ7731491.1"/>
    </source>
</evidence>
<dbReference type="Proteomes" id="UP001215598">
    <property type="component" value="Unassembled WGS sequence"/>
</dbReference>
<keyword evidence="3" id="KW-1185">Reference proteome</keyword>
<organism evidence="2 3">
    <name type="scientific">Mycena metata</name>
    <dbReference type="NCBI Taxonomy" id="1033252"/>
    <lineage>
        <taxon>Eukaryota</taxon>
        <taxon>Fungi</taxon>
        <taxon>Dikarya</taxon>
        <taxon>Basidiomycota</taxon>
        <taxon>Agaricomycotina</taxon>
        <taxon>Agaricomycetes</taxon>
        <taxon>Agaricomycetidae</taxon>
        <taxon>Agaricales</taxon>
        <taxon>Marasmiineae</taxon>
        <taxon>Mycenaceae</taxon>
        <taxon>Mycena</taxon>
    </lineage>
</organism>
<gene>
    <name evidence="2" type="ORF">B0H16DRAFT_1772799</name>
</gene>
<feature type="compositionally biased region" description="Low complexity" evidence="1">
    <location>
        <begin position="168"/>
        <end position="185"/>
    </location>
</feature>
<feature type="compositionally biased region" description="Low complexity" evidence="1">
    <location>
        <begin position="209"/>
        <end position="229"/>
    </location>
</feature>
<feature type="compositionally biased region" description="Low complexity" evidence="1">
    <location>
        <begin position="47"/>
        <end position="62"/>
    </location>
</feature>
<evidence type="ECO:0000256" key="1">
    <source>
        <dbReference type="SAM" id="MobiDB-lite"/>
    </source>
</evidence>
<feature type="region of interest" description="Disordered" evidence="1">
    <location>
        <begin position="163"/>
        <end position="229"/>
    </location>
</feature>
<feature type="compositionally biased region" description="Polar residues" evidence="1">
    <location>
        <begin position="9"/>
        <end position="28"/>
    </location>
</feature>
<accession>A0AAD7I0K2</accession>
<feature type="compositionally biased region" description="Basic residues" evidence="1">
    <location>
        <begin position="186"/>
        <end position="199"/>
    </location>
</feature>
<proteinExistence type="predicted"/>
<feature type="region of interest" description="Disordered" evidence="1">
    <location>
        <begin position="1"/>
        <end position="123"/>
    </location>
</feature>
<dbReference type="EMBL" id="JARKIB010000152">
    <property type="protein sequence ID" value="KAJ7731491.1"/>
    <property type="molecule type" value="Genomic_DNA"/>
</dbReference>
<protein>
    <submittedName>
        <fullName evidence="2">Uncharacterized protein</fullName>
    </submittedName>
</protein>
<sequence length="229" mass="23590">MALVAMRPTSLTRTARTKNASASDNASGRLSAGGRAPPSSSRFTNLARASTRTTSTPSSPATYGFDGAAGSPPRSYGYATTARPRPRSGRHFSASTPPSASSSGHGHGDLTLARTPSRLGGKPSLLDKAVRYLLDGDPAPDRNTEDILLMGVQLPGWGPADEARVALASAAGSPSSPPSESSSSHGHGHGLAHRHHKRGSSKDLARAHSPLSSSSSAQDDAQPLEQLNR</sequence>